<proteinExistence type="predicted"/>
<dbReference type="AlphaFoldDB" id="A0AAW2VX37"/>
<comment type="caution">
    <text evidence="2">The sequence shown here is derived from an EMBL/GenBank/DDBJ whole genome shotgun (WGS) entry which is preliminary data.</text>
</comment>
<reference evidence="2" key="2">
    <citation type="journal article" date="2024" name="Plant">
        <title>Genomic evolution and insights into agronomic trait innovations of Sesamum species.</title>
        <authorList>
            <person name="Miao H."/>
            <person name="Wang L."/>
            <person name="Qu L."/>
            <person name="Liu H."/>
            <person name="Sun Y."/>
            <person name="Le M."/>
            <person name="Wang Q."/>
            <person name="Wei S."/>
            <person name="Zheng Y."/>
            <person name="Lin W."/>
            <person name="Duan Y."/>
            <person name="Cao H."/>
            <person name="Xiong S."/>
            <person name="Wang X."/>
            <person name="Wei L."/>
            <person name="Li C."/>
            <person name="Ma Q."/>
            <person name="Ju M."/>
            <person name="Zhao R."/>
            <person name="Li G."/>
            <person name="Mu C."/>
            <person name="Tian Q."/>
            <person name="Mei H."/>
            <person name="Zhang T."/>
            <person name="Gao T."/>
            <person name="Zhang H."/>
        </authorList>
    </citation>
    <scope>NUCLEOTIDE SEQUENCE</scope>
    <source>
        <strain evidence="2">KEN1</strain>
    </source>
</reference>
<organism evidence="2">
    <name type="scientific">Sesamum latifolium</name>
    <dbReference type="NCBI Taxonomy" id="2727402"/>
    <lineage>
        <taxon>Eukaryota</taxon>
        <taxon>Viridiplantae</taxon>
        <taxon>Streptophyta</taxon>
        <taxon>Embryophyta</taxon>
        <taxon>Tracheophyta</taxon>
        <taxon>Spermatophyta</taxon>
        <taxon>Magnoliopsida</taxon>
        <taxon>eudicotyledons</taxon>
        <taxon>Gunneridae</taxon>
        <taxon>Pentapetalae</taxon>
        <taxon>asterids</taxon>
        <taxon>lamiids</taxon>
        <taxon>Lamiales</taxon>
        <taxon>Pedaliaceae</taxon>
        <taxon>Sesamum</taxon>
    </lineage>
</organism>
<dbReference type="Gene3D" id="3.30.70.270">
    <property type="match status" value="1"/>
</dbReference>
<evidence type="ECO:0000259" key="1">
    <source>
        <dbReference type="Pfam" id="PF00078"/>
    </source>
</evidence>
<dbReference type="InterPro" id="IPR043128">
    <property type="entry name" value="Rev_trsase/Diguanyl_cyclase"/>
</dbReference>
<dbReference type="InterPro" id="IPR000477">
    <property type="entry name" value="RT_dom"/>
</dbReference>
<sequence length="208" mass="24251">MIEFFGYPLKAVKIGSSLDPPFEHDVINFLQEHSDVFAWEASDMQGISPEVMIYRLNVHPEARPIKQKKRAFRTDRNKIIKEEVEKLLKVNYIRPVQYPEWLANVVLVPKSNGKWRICIDFTDLNRACPKDSFPLPRIDAMIDSISCCELMSFLDTFQGYNQIRLAPEDQEKISFVTKQGMYCYMVMPFGLKNAGPTYQRLVNNMFQK</sequence>
<dbReference type="CDD" id="cd01647">
    <property type="entry name" value="RT_LTR"/>
    <property type="match status" value="1"/>
</dbReference>
<evidence type="ECO:0000313" key="2">
    <source>
        <dbReference type="EMBL" id="KAL0433888.1"/>
    </source>
</evidence>
<feature type="domain" description="Reverse transcriptase" evidence="1">
    <location>
        <begin position="108"/>
        <end position="207"/>
    </location>
</feature>
<dbReference type="Pfam" id="PF00078">
    <property type="entry name" value="RVT_1"/>
    <property type="match status" value="1"/>
</dbReference>
<dbReference type="PANTHER" id="PTHR24559">
    <property type="entry name" value="TRANSPOSON TY3-I GAG-POL POLYPROTEIN"/>
    <property type="match status" value="1"/>
</dbReference>
<name>A0AAW2VX37_9LAMI</name>
<accession>A0AAW2VX37</accession>
<gene>
    <name evidence="2" type="ORF">Slati_2723100</name>
</gene>
<reference evidence="2" key="1">
    <citation type="submission" date="2020-06" db="EMBL/GenBank/DDBJ databases">
        <authorList>
            <person name="Li T."/>
            <person name="Hu X."/>
            <person name="Zhang T."/>
            <person name="Song X."/>
            <person name="Zhang H."/>
            <person name="Dai N."/>
            <person name="Sheng W."/>
            <person name="Hou X."/>
            <person name="Wei L."/>
        </authorList>
    </citation>
    <scope>NUCLEOTIDE SEQUENCE</scope>
    <source>
        <strain evidence="2">KEN1</strain>
        <tissue evidence="2">Leaf</tissue>
    </source>
</reference>
<protein>
    <submittedName>
        <fullName evidence="2">Transposon Ty3-G Gag-Pol polyprotein</fullName>
    </submittedName>
</protein>
<dbReference type="PANTHER" id="PTHR24559:SF430">
    <property type="entry name" value="RNA-DIRECTED DNA POLYMERASE"/>
    <property type="match status" value="1"/>
</dbReference>
<dbReference type="SUPFAM" id="SSF56672">
    <property type="entry name" value="DNA/RNA polymerases"/>
    <property type="match status" value="1"/>
</dbReference>
<dbReference type="Gene3D" id="3.10.10.10">
    <property type="entry name" value="HIV Type 1 Reverse Transcriptase, subunit A, domain 1"/>
    <property type="match status" value="1"/>
</dbReference>
<dbReference type="InterPro" id="IPR043502">
    <property type="entry name" value="DNA/RNA_pol_sf"/>
</dbReference>
<dbReference type="InterPro" id="IPR053134">
    <property type="entry name" value="RNA-dir_DNA_polymerase"/>
</dbReference>
<dbReference type="EMBL" id="JACGWN010000009">
    <property type="protein sequence ID" value="KAL0433888.1"/>
    <property type="molecule type" value="Genomic_DNA"/>
</dbReference>